<keyword evidence="1" id="KW-0472">Membrane</keyword>
<name>A0A430FX54_9BIFI</name>
<keyword evidence="3" id="KW-1185">Reference proteome</keyword>
<evidence type="ECO:0000313" key="2">
    <source>
        <dbReference type="EMBL" id="RSX58798.1"/>
    </source>
</evidence>
<sequence>MGSLESLIFFPVGNDRKQPRYLMSVWRRKSLYVSIGFSVLTSIYWASFSYFFPDFPLWTPALLVSCLFHLCCLMFFYRNPRVISTLIIINYCIIVLSPMSYGAIQRYGVFLALAHLSFSENTRRSLLAGTAILACEGACIFLFDVPVPQFLTSAACFELAFMAGLCARTIRQDKLIAANRHQLETYLNQHRIAQVLHDSATSELSAVILLCEQEKSASSDHSQIIESIHSQSLQALHNIQIIIRTLRDSCEDVSFIERNSSLNDCIEEGDKLLNIAGFHGRTRLSGKSPHVLSQRTEAIAAIALREIYSNILRHCPAYGNYTVNVNITSTSITITESNPYEQDSANRMTSGFGLQSLQMLVSNAGGTVDTSIANDLWAISVTIEN</sequence>
<proteinExistence type="predicted"/>
<dbReference type="Gene3D" id="6.10.250.2870">
    <property type="match status" value="1"/>
</dbReference>
<dbReference type="Proteomes" id="UP000287470">
    <property type="component" value="Unassembled WGS sequence"/>
</dbReference>
<keyword evidence="1" id="KW-0812">Transmembrane</keyword>
<feature type="transmembrane region" description="Helical" evidence="1">
    <location>
        <begin position="31"/>
        <end position="52"/>
    </location>
</feature>
<comment type="caution">
    <text evidence="2">The sequence shown here is derived from an EMBL/GenBank/DDBJ whole genome shotgun (WGS) entry which is preliminary data.</text>
</comment>
<dbReference type="EMBL" id="QXGK01000001">
    <property type="protein sequence ID" value="RSX58798.1"/>
    <property type="molecule type" value="Genomic_DNA"/>
</dbReference>
<evidence type="ECO:0000313" key="3">
    <source>
        <dbReference type="Proteomes" id="UP000287470"/>
    </source>
</evidence>
<evidence type="ECO:0008006" key="4">
    <source>
        <dbReference type="Google" id="ProtNLM"/>
    </source>
</evidence>
<feature type="transmembrane region" description="Helical" evidence="1">
    <location>
        <begin position="57"/>
        <end position="77"/>
    </location>
</feature>
<keyword evidence="1" id="KW-1133">Transmembrane helix</keyword>
<dbReference type="AlphaFoldDB" id="A0A430FX54"/>
<feature type="transmembrane region" description="Helical" evidence="1">
    <location>
        <begin position="83"/>
        <end position="104"/>
    </location>
</feature>
<evidence type="ECO:0000256" key="1">
    <source>
        <dbReference type="SAM" id="Phobius"/>
    </source>
</evidence>
<organism evidence="2 3">
    <name type="scientific">Bifidobacterium samirii</name>
    <dbReference type="NCBI Taxonomy" id="2306974"/>
    <lineage>
        <taxon>Bacteria</taxon>
        <taxon>Bacillati</taxon>
        <taxon>Actinomycetota</taxon>
        <taxon>Actinomycetes</taxon>
        <taxon>Bifidobacteriales</taxon>
        <taxon>Bifidobacteriaceae</taxon>
        <taxon>Bifidobacterium</taxon>
    </lineage>
</organism>
<accession>A0A430FX54</accession>
<gene>
    <name evidence="2" type="ORF">D2E24_0094</name>
</gene>
<protein>
    <recommendedName>
        <fullName evidence="4">Histidine kinase</fullName>
    </recommendedName>
</protein>
<reference evidence="2 3" key="1">
    <citation type="submission" date="2018-09" db="EMBL/GenBank/DDBJ databases">
        <title>Characterization of the phylogenetic diversity of five novel species belonging to the genus Bifidobacterium.</title>
        <authorList>
            <person name="Lugli G.A."/>
            <person name="Duranti S."/>
            <person name="Milani C."/>
        </authorList>
    </citation>
    <scope>NUCLEOTIDE SEQUENCE [LARGE SCALE GENOMIC DNA]</scope>
    <source>
        <strain evidence="2 3">2033B</strain>
    </source>
</reference>